<dbReference type="GO" id="GO:0016887">
    <property type="term" value="F:ATP hydrolysis activity"/>
    <property type="evidence" value="ECO:0007669"/>
    <property type="project" value="InterPro"/>
</dbReference>
<evidence type="ECO:0000256" key="1">
    <source>
        <dbReference type="ARBA" id="ARBA00022737"/>
    </source>
</evidence>
<accession>A0A7S0SU03</accession>
<dbReference type="FunFam" id="3.40.50.300:FF:001197">
    <property type="entry name" value="Putative ATP-binding cassette family ATPase"/>
    <property type="match status" value="1"/>
</dbReference>
<protein>
    <recommendedName>
        <fullName evidence="2">ABC transporter domain-containing protein</fullName>
    </recommendedName>
</protein>
<keyword evidence="1" id="KW-0677">Repeat</keyword>
<dbReference type="InterPro" id="IPR003439">
    <property type="entry name" value="ABC_transporter-like_ATP-bd"/>
</dbReference>
<name>A0A7S0SU03_9CHLO</name>
<organism evidence="3">
    <name type="scientific">Mantoniella antarctica</name>
    <dbReference type="NCBI Taxonomy" id="81844"/>
    <lineage>
        <taxon>Eukaryota</taxon>
        <taxon>Viridiplantae</taxon>
        <taxon>Chlorophyta</taxon>
        <taxon>Mamiellophyceae</taxon>
        <taxon>Mamiellales</taxon>
        <taxon>Mamiellaceae</taxon>
        <taxon>Mantoniella</taxon>
    </lineage>
</organism>
<dbReference type="GO" id="GO:0005524">
    <property type="term" value="F:ATP binding"/>
    <property type="evidence" value="ECO:0007669"/>
    <property type="project" value="InterPro"/>
</dbReference>
<evidence type="ECO:0000313" key="3">
    <source>
        <dbReference type="EMBL" id="CAD8715185.1"/>
    </source>
</evidence>
<dbReference type="SUPFAM" id="SSF52540">
    <property type="entry name" value="P-loop containing nucleoside triphosphate hydrolases"/>
    <property type="match status" value="1"/>
</dbReference>
<dbReference type="EMBL" id="HBFC01027740">
    <property type="protein sequence ID" value="CAD8715185.1"/>
    <property type="molecule type" value="Transcribed_RNA"/>
</dbReference>
<dbReference type="InterPro" id="IPR027417">
    <property type="entry name" value="P-loop_NTPase"/>
</dbReference>
<evidence type="ECO:0000259" key="2">
    <source>
        <dbReference type="Pfam" id="PF00005"/>
    </source>
</evidence>
<dbReference type="AlphaFoldDB" id="A0A7S0SU03"/>
<gene>
    <name evidence="3" type="ORF">MANT1106_LOCUS16649</name>
</gene>
<dbReference type="Gene3D" id="3.40.50.300">
    <property type="entry name" value="P-loop containing nucleotide triphosphate hydrolases"/>
    <property type="match status" value="1"/>
</dbReference>
<dbReference type="InterPro" id="IPR050611">
    <property type="entry name" value="ABCF"/>
</dbReference>
<dbReference type="Pfam" id="PF00005">
    <property type="entry name" value="ABC_tran"/>
    <property type="match status" value="1"/>
</dbReference>
<reference evidence="3" key="1">
    <citation type="submission" date="2021-01" db="EMBL/GenBank/DDBJ databases">
        <authorList>
            <person name="Corre E."/>
            <person name="Pelletier E."/>
            <person name="Niang G."/>
            <person name="Scheremetjew M."/>
            <person name="Finn R."/>
            <person name="Kale V."/>
            <person name="Holt S."/>
            <person name="Cochrane G."/>
            <person name="Meng A."/>
            <person name="Brown T."/>
            <person name="Cohen L."/>
        </authorList>
    </citation>
    <scope>NUCLEOTIDE SEQUENCE</scope>
    <source>
        <strain evidence="3">SL-175</strain>
    </source>
</reference>
<proteinExistence type="predicted"/>
<dbReference type="PANTHER" id="PTHR19211">
    <property type="entry name" value="ATP-BINDING TRANSPORT PROTEIN-RELATED"/>
    <property type="match status" value="1"/>
</dbReference>
<feature type="domain" description="ABC transporter" evidence="2">
    <location>
        <begin position="5"/>
        <end position="37"/>
    </location>
</feature>
<sequence>MQNTSIGCLSDGQKSRIVFAMINMRNPNLLLLDEPTNHLDVEAIDGLANAIKKFQGGVVLVSHDFRLIDQVADQIWVCEKKKVTVWKGTIREYKTHLAKQMGFNHI</sequence>
<dbReference type="PANTHER" id="PTHR19211:SF15">
    <property type="entry name" value="ATP-BINDING CASSETTE SUB-FAMILY F MEMBER 2"/>
    <property type="match status" value="1"/>
</dbReference>